<sequence length="641" mass="69003">MKRIAYRFFLIVLLSVLAVEVFPVSAQEGSWFDEGNYDEEWLDKNFDNDVMIISTPEEFAAFGEYMTSSLWNYPNKTVRLAADMDMSAHKWITPVNEQFGSYFSGVFDGDGHKISGLTVVPAEEGEGYDYKRVVAGLFGTVRNAEIRDLTLDETCRVEVSGTYYFSFGDLDLEIGAIAAVGDESRFIRCVNRADVVVTSVIWGSETHETICSVSGIVAHADDMKLIGCSNEGHMTVDVHSDVVDIRVSGLVGRCGPVYGKENRIVSCTNRGNIFVSGNTSGSVSVGGISSNYSFRVDSCENHSVVKVNAHEGSAYVGGVSSASVGITYSFNKDSVICESDGFEVQVGGVCSYSFYNSSQTDSLYTCGNEGEIEVKSNGSMLSVGGVMGQNTDCPVVDCWNRGGLKIESSAPRSSSRWNAIYAGGLVGYCEEPVYNSYNRGNISLIDAHIDEEGSSQGSVGGLVGKAYKLLWNSYSTGDVCSDVAGVKVCRLSESNVHFCYYNSDAVIEGTEVGENGIAYSTAEMQSAGSGFLEALNNNAMKGGTSCRNWGYIPGENDGYPVHIDRIVDGVDSPADHSVGRVYAANGRLFVQSDRSMQLPVYKVTGQIVKIMNVVEGLNTDYLPCGVYVVAGQVVAVTAGNK</sequence>
<dbReference type="GeneID" id="77849516"/>
<proteinExistence type="predicted"/>
<evidence type="ECO:0000313" key="1">
    <source>
        <dbReference type="EMBL" id="EJZ62966.1"/>
    </source>
</evidence>
<dbReference type="EMBL" id="ADLE01000015">
    <property type="protein sequence ID" value="EJZ62966.1"/>
    <property type="molecule type" value="Genomic_DNA"/>
</dbReference>
<protein>
    <recommendedName>
        <fullName evidence="3">GLUG domain-containing protein</fullName>
    </recommendedName>
</protein>
<evidence type="ECO:0000313" key="2">
    <source>
        <dbReference type="Proteomes" id="UP000006044"/>
    </source>
</evidence>
<accession>K0WXG5</accession>
<gene>
    <name evidence="1" type="ORF">HMPREF9448_02320</name>
</gene>
<dbReference type="RefSeq" id="WP_008862710.1">
    <property type="nucleotide sequence ID" value="NZ_JH815205.1"/>
</dbReference>
<dbReference type="AlphaFoldDB" id="K0WXG5"/>
<evidence type="ECO:0008006" key="3">
    <source>
        <dbReference type="Google" id="ProtNLM"/>
    </source>
</evidence>
<dbReference type="STRING" id="742726.HMPREF9448_02320"/>
<dbReference type="OrthoDB" id="9792444at2"/>
<dbReference type="Proteomes" id="UP000006044">
    <property type="component" value="Unassembled WGS sequence"/>
</dbReference>
<dbReference type="Gene3D" id="2.160.20.110">
    <property type="match status" value="1"/>
</dbReference>
<dbReference type="HOGENOM" id="CLU_426804_0_0_10"/>
<organism evidence="1 2">
    <name type="scientific">Barnesiella intestinihominis YIT 11860</name>
    <dbReference type="NCBI Taxonomy" id="742726"/>
    <lineage>
        <taxon>Bacteria</taxon>
        <taxon>Pseudomonadati</taxon>
        <taxon>Bacteroidota</taxon>
        <taxon>Bacteroidia</taxon>
        <taxon>Bacteroidales</taxon>
        <taxon>Barnesiellaceae</taxon>
        <taxon>Barnesiella</taxon>
    </lineage>
</organism>
<comment type="caution">
    <text evidence="1">The sequence shown here is derived from an EMBL/GenBank/DDBJ whole genome shotgun (WGS) entry which is preliminary data.</text>
</comment>
<keyword evidence="2" id="KW-1185">Reference proteome</keyword>
<reference evidence="1 2" key="1">
    <citation type="submission" date="2012-08" db="EMBL/GenBank/DDBJ databases">
        <title>The Genome Sequence of Barnesiella intestinihominis YIT 11860.</title>
        <authorList>
            <consortium name="The Broad Institute Genome Sequencing Platform"/>
            <person name="Earl A."/>
            <person name="Ward D."/>
            <person name="Feldgarden M."/>
            <person name="Gevers D."/>
            <person name="Morotomi M."/>
            <person name="Walker B."/>
            <person name="Young S.K."/>
            <person name="Zeng Q."/>
            <person name="Gargeya S."/>
            <person name="Fitzgerald M."/>
            <person name="Haas B."/>
            <person name="Abouelleil A."/>
            <person name="Alvarado L."/>
            <person name="Arachchi H.M."/>
            <person name="Berlin A.M."/>
            <person name="Chapman S.B."/>
            <person name="Goldberg J."/>
            <person name="Griggs A."/>
            <person name="Gujja S."/>
            <person name="Hansen M."/>
            <person name="Howarth C."/>
            <person name="Imamovic A."/>
            <person name="Larimer J."/>
            <person name="McCowen C."/>
            <person name="Montmayeur A."/>
            <person name="Murphy C."/>
            <person name="Neiman D."/>
            <person name="Pearson M."/>
            <person name="Priest M."/>
            <person name="Roberts A."/>
            <person name="Saif S."/>
            <person name="Shea T."/>
            <person name="Sisk P."/>
            <person name="Sykes S."/>
            <person name="Wortman J."/>
            <person name="Nusbaum C."/>
            <person name="Birren B."/>
        </authorList>
    </citation>
    <scope>NUCLEOTIDE SEQUENCE [LARGE SCALE GENOMIC DNA]</scope>
    <source>
        <strain evidence="1 2">YIT 11860</strain>
    </source>
</reference>
<name>K0WXG5_9BACT</name>